<accession>A0A0R3UP61</accession>
<dbReference type="PANTHER" id="PTHR24067">
    <property type="entry name" value="UBIQUITIN-CONJUGATING ENZYME E2"/>
    <property type="match status" value="1"/>
</dbReference>
<evidence type="ECO:0000313" key="6">
    <source>
        <dbReference type="EMBL" id="VDD83622.1"/>
    </source>
</evidence>
<dbReference type="InterPro" id="IPR050113">
    <property type="entry name" value="Ub_conjugating_enzyme"/>
</dbReference>
<gene>
    <name evidence="6" type="ORF">MCOS_LOCUS9625</name>
</gene>
<dbReference type="AlphaFoldDB" id="A0A0R3UP61"/>
<evidence type="ECO:0000256" key="2">
    <source>
        <dbReference type="ARBA" id="ARBA00012486"/>
    </source>
</evidence>
<dbReference type="SMART" id="SM00212">
    <property type="entry name" value="UBCc"/>
    <property type="match status" value="1"/>
</dbReference>
<keyword evidence="4" id="KW-0833">Ubl conjugation pathway</keyword>
<dbReference type="EMBL" id="UXSR01005784">
    <property type="protein sequence ID" value="VDD83622.1"/>
    <property type="molecule type" value="Genomic_DNA"/>
</dbReference>
<evidence type="ECO:0000259" key="5">
    <source>
        <dbReference type="PROSITE" id="PS50127"/>
    </source>
</evidence>
<feature type="domain" description="UBC core" evidence="5">
    <location>
        <begin position="3"/>
        <end position="150"/>
    </location>
</feature>
<keyword evidence="3" id="KW-0808">Transferase</keyword>
<dbReference type="OrthoDB" id="9973183at2759"/>
<dbReference type="Proteomes" id="UP000267029">
    <property type="component" value="Unassembled WGS sequence"/>
</dbReference>
<dbReference type="FunFam" id="3.10.110.10:FF:000011">
    <property type="entry name" value="Ubiquitin-conjugating enzyme E2 L3"/>
    <property type="match status" value="1"/>
</dbReference>
<keyword evidence="7" id="KW-1185">Reference proteome</keyword>
<dbReference type="InterPro" id="IPR016135">
    <property type="entry name" value="UBQ-conjugating_enzyme/RWD"/>
</dbReference>
<evidence type="ECO:0000313" key="7">
    <source>
        <dbReference type="Proteomes" id="UP000267029"/>
    </source>
</evidence>
<dbReference type="Pfam" id="PF00179">
    <property type="entry name" value="UQ_con"/>
    <property type="match status" value="1"/>
</dbReference>
<name>A0A0R3UP61_MESCO</name>
<dbReference type="GO" id="GO:0061631">
    <property type="term" value="F:ubiquitin conjugating enzyme activity"/>
    <property type="evidence" value="ECO:0007669"/>
    <property type="project" value="UniProtKB-EC"/>
</dbReference>
<dbReference type="EC" id="2.3.2.23" evidence="2"/>
<reference evidence="6 7" key="1">
    <citation type="submission" date="2018-10" db="EMBL/GenBank/DDBJ databases">
        <authorList>
            <consortium name="Pathogen Informatics"/>
        </authorList>
    </citation>
    <scope>NUCLEOTIDE SEQUENCE [LARGE SCALE GENOMIC DNA]</scope>
</reference>
<comment type="catalytic activity">
    <reaction evidence="1">
        <text>S-ubiquitinyl-[E1 ubiquitin-activating enzyme]-L-cysteine + [E2 ubiquitin-conjugating enzyme]-L-cysteine = [E1 ubiquitin-activating enzyme]-L-cysteine + S-ubiquitinyl-[E2 ubiquitin-conjugating enzyme]-L-cysteine.</text>
        <dbReference type="EC" id="2.3.2.23"/>
    </reaction>
</comment>
<proteinExistence type="predicted"/>
<dbReference type="STRING" id="53468.A0A0R3UP61"/>
<dbReference type="InterPro" id="IPR000608">
    <property type="entry name" value="UBC"/>
</dbReference>
<protein>
    <recommendedName>
        <fullName evidence="2">E2 ubiquitin-conjugating enzyme</fullName>
        <ecNumber evidence="2">2.3.2.23</ecNumber>
    </recommendedName>
</protein>
<dbReference type="SUPFAM" id="SSF54495">
    <property type="entry name" value="UBC-like"/>
    <property type="match status" value="1"/>
</dbReference>
<evidence type="ECO:0000256" key="3">
    <source>
        <dbReference type="ARBA" id="ARBA00022679"/>
    </source>
</evidence>
<dbReference type="PROSITE" id="PS50127">
    <property type="entry name" value="UBC_2"/>
    <property type="match status" value="1"/>
</dbReference>
<evidence type="ECO:0000256" key="4">
    <source>
        <dbReference type="ARBA" id="ARBA00022786"/>
    </source>
</evidence>
<evidence type="ECO:0000256" key="1">
    <source>
        <dbReference type="ARBA" id="ARBA00000485"/>
    </source>
</evidence>
<dbReference type="CDD" id="cd23801">
    <property type="entry name" value="UBCc_UBE2L3"/>
    <property type="match status" value="1"/>
</dbReference>
<organism evidence="6 7">
    <name type="scientific">Mesocestoides corti</name>
    <name type="common">Flatworm</name>
    <dbReference type="NCBI Taxonomy" id="53468"/>
    <lineage>
        <taxon>Eukaryota</taxon>
        <taxon>Metazoa</taxon>
        <taxon>Spiralia</taxon>
        <taxon>Lophotrochozoa</taxon>
        <taxon>Platyhelminthes</taxon>
        <taxon>Cestoda</taxon>
        <taxon>Eucestoda</taxon>
        <taxon>Cyclophyllidea</taxon>
        <taxon>Mesocestoididae</taxon>
        <taxon>Mesocestoides</taxon>
    </lineage>
</organism>
<sequence length="152" mass="17552">MSALARRLQKELISLKESPVKDFFKMDDPEDNMTSWSGLLYPDSPPYDKGAFKILINFSAEYPFKPPKLVFKTQIYHPNVDEKGQICFPVISRENWKPTTTIGCVIEMLQALVANPEIQHPLRPDLAEEYQKDRATFYRKAAEHTALHAIKR</sequence>
<dbReference type="Gene3D" id="3.10.110.10">
    <property type="entry name" value="Ubiquitin Conjugating Enzyme"/>
    <property type="match status" value="1"/>
</dbReference>